<dbReference type="Proteomes" id="UP000198656">
    <property type="component" value="Unassembled WGS sequence"/>
</dbReference>
<name>A0A1G7Z4R4_9FIRM</name>
<dbReference type="InterPro" id="IPR056079">
    <property type="entry name" value="DUF7662"/>
</dbReference>
<proteinExistence type="predicted"/>
<feature type="domain" description="DUF7662" evidence="1">
    <location>
        <begin position="4"/>
        <end position="76"/>
    </location>
</feature>
<dbReference type="OrthoDB" id="5244671at2"/>
<dbReference type="EMBL" id="FNCP01000009">
    <property type="protein sequence ID" value="SDH03627.1"/>
    <property type="molecule type" value="Genomic_DNA"/>
</dbReference>
<protein>
    <recommendedName>
        <fullName evidence="1">DUF7662 domain-containing protein</fullName>
    </recommendedName>
</protein>
<dbReference type="STRING" id="1121419.SAMN05443529_1096"/>
<sequence>MDKYRPLQQFLEKCKGQTVTLTYEQMEGIIGGKLPMSAHKYPAWWANGGHYYADSWLEVGWRVDEVRFSESVTFKKQ</sequence>
<keyword evidence="3" id="KW-1185">Reference proteome</keyword>
<dbReference type="AlphaFoldDB" id="A0A1G7Z4R4"/>
<gene>
    <name evidence="2" type="ORF">SAMN05443529_1096</name>
</gene>
<organism evidence="2 3">
    <name type="scientific">Desulfosporosinus hippei DSM 8344</name>
    <dbReference type="NCBI Taxonomy" id="1121419"/>
    <lineage>
        <taxon>Bacteria</taxon>
        <taxon>Bacillati</taxon>
        <taxon>Bacillota</taxon>
        <taxon>Clostridia</taxon>
        <taxon>Eubacteriales</taxon>
        <taxon>Desulfitobacteriaceae</taxon>
        <taxon>Desulfosporosinus</taxon>
    </lineage>
</organism>
<accession>A0A1G7Z4R4</accession>
<reference evidence="3" key="1">
    <citation type="submission" date="2016-10" db="EMBL/GenBank/DDBJ databases">
        <authorList>
            <person name="Varghese N."/>
            <person name="Submissions S."/>
        </authorList>
    </citation>
    <scope>NUCLEOTIDE SEQUENCE [LARGE SCALE GENOMIC DNA]</scope>
    <source>
        <strain evidence="3">DSM 8344</strain>
    </source>
</reference>
<dbReference type="Pfam" id="PF24698">
    <property type="entry name" value="DUF7662"/>
    <property type="match status" value="1"/>
</dbReference>
<evidence type="ECO:0000259" key="1">
    <source>
        <dbReference type="Pfam" id="PF24698"/>
    </source>
</evidence>
<evidence type="ECO:0000313" key="3">
    <source>
        <dbReference type="Proteomes" id="UP000198656"/>
    </source>
</evidence>
<evidence type="ECO:0000313" key="2">
    <source>
        <dbReference type="EMBL" id="SDH03627.1"/>
    </source>
</evidence>
<dbReference type="RefSeq" id="WP_092332620.1">
    <property type="nucleotide sequence ID" value="NZ_FNCP01000009.1"/>
</dbReference>